<dbReference type="SMART" id="SM00267">
    <property type="entry name" value="GGDEF"/>
    <property type="match status" value="1"/>
</dbReference>
<dbReference type="InterPro" id="IPR000160">
    <property type="entry name" value="GGDEF_dom"/>
</dbReference>
<dbReference type="RefSeq" id="WP_130511990.1">
    <property type="nucleotide sequence ID" value="NZ_SHKY01000001.1"/>
</dbReference>
<dbReference type="Proteomes" id="UP000292564">
    <property type="component" value="Unassembled WGS sequence"/>
</dbReference>
<dbReference type="SUPFAM" id="SSF48452">
    <property type="entry name" value="TPR-like"/>
    <property type="match status" value="2"/>
</dbReference>
<proteinExistence type="predicted"/>
<accession>A0A4Q7ZSP9</accession>
<dbReference type="PROSITE" id="PS50887">
    <property type="entry name" value="GGDEF"/>
    <property type="match status" value="1"/>
</dbReference>
<dbReference type="InterPro" id="IPR050469">
    <property type="entry name" value="Diguanylate_Cyclase"/>
</dbReference>
<gene>
    <name evidence="2" type="ORF">EV385_5438</name>
</gene>
<dbReference type="GO" id="GO:1902201">
    <property type="term" value="P:negative regulation of bacterial-type flagellum-dependent cell motility"/>
    <property type="evidence" value="ECO:0007669"/>
    <property type="project" value="TreeGrafter"/>
</dbReference>
<evidence type="ECO:0000313" key="2">
    <source>
        <dbReference type="EMBL" id="RZU53509.1"/>
    </source>
</evidence>
<sequence>MSVQLPVPVSSDGPFTPFAFRVHKMIIKGEFHRALEAADHYEALVRLAGDEITVGYLMQCRMFAYMWTGRDREAVAVGEQLLRLRRRLGNPVAEAKTRADLVEMQFRLGRLEEGLDGLARANAVLAQVESNDIRYLSAVNSLANAAHGVELYELGEQACRRVLEGIGAGMNFACPIHESYVMLLLEWGLRLEQIGRSEEAAARFRRCQAIAGAIIAELERRESAPTLVMKGAYALTQAKLGDPAAALALAREIIGPLRQEEQYLDARLAHLAAGLALNAAGDRVGARRELLAAQQLCDHGGTRAERVQIRYELARLAAVGVDAEQAHDLLDALREQAQLLWELRLERVAVLGQVTNRIRLEEERRRADAELLRDELTGIGNRRRFKQMMASLGEPADQPRCLLLIDVDEFKSVNDTHSHAVGDRVLMEIATALQANCRDRHNDVATRFGGDEFAVFLHTDLAGAVEVGNRIRRVVRSLDWGAVSPDLNVTLSIGVAELSPGMTAEELLAAADATMYRAKRHGRDQVAA</sequence>
<evidence type="ECO:0000313" key="3">
    <source>
        <dbReference type="Proteomes" id="UP000292564"/>
    </source>
</evidence>
<dbReference type="OrthoDB" id="23692at2"/>
<dbReference type="GO" id="GO:0052621">
    <property type="term" value="F:diguanylate cyclase activity"/>
    <property type="evidence" value="ECO:0007669"/>
    <property type="project" value="TreeGrafter"/>
</dbReference>
<dbReference type="Gene3D" id="1.25.40.10">
    <property type="entry name" value="Tetratricopeptide repeat domain"/>
    <property type="match status" value="1"/>
</dbReference>
<reference evidence="2 3" key="1">
    <citation type="submission" date="2019-02" db="EMBL/GenBank/DDBJ databases">
        <title>Sequencing the genomes of 1000 actinobacteria strains.</title>
        <authorList>
            <person name="Klenk H.-P."/>
        </authorList>
    </citation>
    <scope>NUCLEOTIDE SEQUENCE [LARGE SCALE GENOMIC DNA]</scope>
    <source>
        <strain evidence="2 3">DSM 45162</strain>
    </source>
</reference>
<organism evidence="2 3">
    <name type="scientific">Krasilnikovia cinnamomea</name>
    <dbReference type="NCBI Taxonomy" id="349313"/>
    <lineage>
        <taxon>Bacteria</taxon>
        <taxon>Bacillati</taxon>
        <taxon>Actinomycetota</taxon>
        <taxon>Actinomycetes</taxon>
        <taxon>Micromonosporales</taxon>
        <taxon>Micromonosporaceae</taxon>
        <taxon>Krasilnikovia</taxon>
    </lineage>
</organism>
<dbReference type="GO" id="GO:0043709">
    <property type="term" value="P:cell adhesion involved in single-species biofilm formation"/>
    <property type="evidence" value="ECO:0007669"/>
    <property type="project" value="TreeGrafter"/>
</dbReference>
<dbReference type="NCBIfam" id="TIGR00254">
    <property type="entry name" value="GGDEF"/>
    <property type="match status" value="1"/>
</dbReference>
<comment type="caution">
    <text evidence="2">The sequence shown here is derived from an EMBL/GenBank/DDBJ whole genome shotgun (WGS) entry which is preliminary data.</text>
</comment>
<dbReference type="InterPro" id="IPR043128">
    <property type="entry name" value="Rev_trsase/Diguanyl_cyclase"/>
</dbReference>
<keyword evidence="3" id="KW-1185">Reference proteome</keyword>
<dbReference type="GO" id="GO:0005886">
    <property type="term" value="C:plasma membrane"/>
    <property type="evidence" value="ECO:0007669"/>
    <property type="project" value="TreeGrafter"/>
</dbReference>
<dbReference type="EMBL" id="SHKY01000001">
    <property type="protein sequence ID" value="RZU53509.1"/>
    <property type="molecule type" value="Genomic_DNA"/>
</dbReference>
<dbReference type="PANTHER" id="PTHR45138">
    <property type="entry name" value="REGULATORY COMPONENTS OF SENSORY TRANSDUCTION SYSTEM"/>
    <property type="match status" value="1"/>
</dbReference>
<dbReference type="AlphaFoldDB" id="A0A4Q7ZSP9"/>
<dbReference type="CDD" id="cd01949">
    <property type="entry name" value="GGDEF"/>
    <property type="match status" value="1"/>
</dbReference>
<dbReference type="Gene3D" id="3.30.70.270">
    <property type="match status" value="1"/>
</dbReference>
<dbReference type="FunFam" id="3.30.70.270:FF:000001">
    <property type="entry name" value="Diguanylate cyclase domain protein"/>
    <property type="match status" value="1"/>
</dbReference>
<dbReference type="InterPro" id="IPR011990">
    <property type="entry name" value="TPR-like_helical_dom_sf"/>
</dbReference>
<protein>
    <submittedName>
        <fullName evidence="2">Diguanylate cyclase (GGDEF)-like protein</fullName>
    </submittedName>
</protein>
<dbReference type="InterPro" id="IPR029787">
    <property type="entry name" value="Nucleotide_cyclase"/>
</dbReference>
<dbReference type="Pfam" id="PF00990">
    <property type="entry name" value="GGDEF"/>
    <property type="match status" value="1"/>
</dbReference>
<dbReference type="PANTHER" id="PTHR45138:SF24">
    <property type="entry name" value="DIGUANYLATE CYCLASE DGCC-RELATED"/>
    <property type="match status" value="1"/>
</dbReference>
<feature type="domain" description="GGDEF" evidence="1">
    <location>
        <begin position="398"/>
        <end position="528"/>
    </location>
</feature>
<evidence type="ECO:0000259" key="1">
    <source>
        <dbReference type="PROSITE" id="PS50887"/>
    </source>
</evidence>
<name>A0A4Q7ZSP9_9ACTN</name>
<dbReference type="SUPFAM" id="SSF55073">
    <property type="entry name" value="Nucleotide cyclase"/>
    <property type="match status" value="1"/>
</dbReference>